<evidence type="ECO:0000256" key="1">
    <source>
        <dbReference type="SAM" id="MobiDB-lite"/>
    </source>
</evidence>
<proteinExistence type="predicted"/>
<dbReference type="EMBL" id="LNIX01000021">
    <property type="protein sequence ID" value="OXA43846.1"/>
    <property type="molecule type" value="Genomic_DNA"/>
</dbReference>
<comment type="caution">
    <text evidence="2">The sequence shown here is derived from an EMBL/GenBank/DDBJ whole genome shotgun (WGS) entry which is preliminary data.</text>
</comment>
<reference evidence="2 3" key="1">
    <citation type="submission" date="2015-12" db="EMBL/GenBank/DDBJ databases">
        <title>The genome of Folsomia candida.</title>
        <authorList>
            <person name="Faddeeva A."/>
            <person name="Derks M.F."/>
            <person name="Anvar Y."/>
            <person name="Smit S."/>
            <person name="Van Straalen N."/>
            <person name="Roelofs D."/>
        </authorList>
    </citation>
    <scope>NUCLEOTIDE SEQUENCE [LARGE SCALE GENOMIC DNA]</scope>
    <source>
        <strain evidence="2 3">VU population</strain>
        <tissue evidence="2">Whole body</tissue>
    </source>
</reference>
<feature type="compositionally biased region" description="Polar residues" evidence="1">
    <location>
        <begin position="19"/>
        <end position="31"/>
    </location>
</feature>
<accession>A0A226DI27</accession>
<feature type="region of interest" description="Disordered" evidence="1">
    <location>
        <begin position="19"/>
        <end position="51"/>
    </location>
</feature>
<keyword evidence="3" id="KW-1185">Reference proteome</keyword>
<protein>
    <submittedName>
        <fullName evidence="2">Uncharacterized protein</fullName>
    </submittedName>
</protein>
<evidence type="ECO:0000313" key="2">
    <source>
        <dbReference type="EMBL" id="OXA43846.1"/>
    </source>
</evidence>
<name>A0A226DI27_FOLCA</name>
<feature type="region of interest" description="Disordered" evidence="1">
    <location>
        <begin position="80"/>
        <end position="113"/>
    </location>
</feature>
<feature type="compositionally biased region" description="Basic and acidic residues" evidence="1">
    <location>
        <begin position="103"/>
        <end position="113"/>
    </location>
</feature>
<dbReference type="AlphaFoldDB" id="A0A226DI27"/>
<organism evidence="2 3">
    <name type="scientific">Folsomia candida</name>
    <name type="common">Springtail</name>
    <dbReference type="NCBI Taxonomy" id="158441"/>
    <lineage>
        <taxon>Eukaryota</taxon>
        <taxon>Metazoa</taxon>
        <taxon>Ecdysozoa</taxon>
        <taxon>Arthropoda</taxon>
        <taxon>Hexapoda</taxon>
        <taxon>Collembola</taxon>
        <taxon>Entomobryomorpha</taxon>
        <taxon>Isotomoidea</taxon>
        <taxon>Isotomidae</taxon>
        <taxon>Proisotominae</taxon>
        <taxon>Folsomia</taxon>
    </lineage>
</organism>
<feature type="compositionally biased region" description="Polar residues" evidence="1">
    <location>
        <begin position="41"/>
        <end position="51"/>
    </location>
</feature>
<gene>
    <name evidence="2" type="ORF">Fcan01_21382</name>
</gene>
<sequence>MKGKEEAVELRSPFLKSFITSASMTNQSAPPQQEGRENSENKNSSLQTEKHTMTSSSRAWLLLLVTVSFLLASVRPEVSGGDGIQQLKPQETTTQTGQGGGEGVKRGEEEEERVPLEKLPQIIRQHLIQKLNITAPVQQGRGFFDALGTAVGAGMKLAYHAADAVTFGATTSLIDKAKEAAINVAIDAYTSGMLNKRDVGEAEAGLDPPLSN</sequence>
<evidence type="ECO:0000313" key="3">
    <source>
        <dbReference type="Proteomes" id="UP000198287"/>
    </source>
</evidence>
<dbReference type="Proteomes" id="UP000198287">
    <property type="component" value="Unassembled WGS sequence"/>
</dbReference>